<dbReference type="EnsemblProtists" id="EOD40577">
    <property type="protein sequence ID" value="EOD40577"/>
    <property type="gene ID" value="EMIHUDRAFT_108503"/>
</dbReference>
<dbReference type="HOGENOM" id="CLU_917816_0_0_1"/>
<evidence type="ECO:0000313" key="3">
    <source>
        <dbReference type="Proteomes" id="UP000013827"/>
    </source>
</evidence>
<protein>
    <recommendedName>
        <fullName evidence="4">ABM domain-containing protein</fullName>
    </recommendedName>
</protein>
<dbReference type="PaxDb" id="2903-EOD40577"/>
<dbReference type="SUPFAM" id="SSF54909">
    <property type="entry name" value="Dimeric alpha+beta barrel"/>
    <property type="match status" value="1"/>
</dbReference>
<proteinExistence type="predicted"/>
<evidence type="ECO:0008006" key="4">
    <source>
        <dbReference type="Google" id="ProtNLM"/>
    </source>
</evidence>
<evidence type="ECO:0000313" key="2">
    <source>
        <dbReference type="EnsemblProtists" id="EOD40577"/>
    </source>
</evidence>
<keyword evidence="3" id="KW-1185">Reference proteome</keyword>
<dbReference type="InterPro" id="IPR011008">
    <property type="entry name" value="Dimeric_a/b-barrel"/>
</dbReference>
<organism evidence="2 3">
    <name type="scientific">Emiliania huxleyi (strain CCMP1516)</name>
    <dbReference type="NCBI Taxonomy" id="280463"/>
    <lineage>
        <taxon>Eukaryota</taxon>
        <taxon>Haptista</taxon>
        <taxon>Haptophyta</taxon>
        <taxon>Prymnesiophyceae</taxon>
        <taxon>Isochrysidales</taxon>
        <taxon>Noelaerhabdaceae</taxon>
        <taxon>Emiliania</taxon>
    </lineage>
</organism>
<dbReference type="RefSeq" id="XP_005793006.1">
    <property type="nucleotide sequence ID" value="XM_005792949.1"/>
</dbReference>
<feature type="region of interest" description="Disordered" evidence="1">
    <location>
        <begin position="251"/>
        <end position="290"/>
    </location>
</feature>
<dbReference type="eggNOG" id="ENOG502STNS">
    <property type="taxonomic scope" value="Eukaryota"/>
</dbReference>
<dbReference type="Proteomes" id="UP000013827">
    <property type="component" value="Unassembled WGS sequence"/>
</dbReference>
<reference evidence="2" key="2">
    <citation type="submission" date="2024-10" db="UniProtKB">
        <authorList>
            <consortium name="EnsemblProtists"/>
        </authorList>
    </citation>
    <scope>IDENTIFICATION</scope>
</reference>
<sequence length="290" mass="31446">MTSFDGRTLASSAASAVPLLVHGRRRVKEGLVDEFKERFSSLAASSTRPGSGIHAMFAFADHDDPRVFWHVFWSAGASSFAHDASQQESLAAYYESSEQDPDALDCYGGWTEGLAAESAANSSVTYRFHAPMAGFVKADDAGLIPEGPPLFGFTKRYVKPGCMDDLASSFQTVSDLWRAKVPGILGASVSRDPDHADRVHDLRLFANHDAYLKHMDKSDDALTAAMGVWFANYDTSRPFIGEIYAPDPNDERLHKSSVTSSPAPPIGLTSFRLGAPEMLGPIPTGEQRKA</sequence>
<dbReference type="KEGG" id="ehx:EMIHUDRAFT_108503"/>
<reference evidence="3" key="1">
    <citation type="journal article" date="2013" name="Nature">
        <title>Pan genome of the phytoplankton Emiliania underpins its global distribution.</title>
        <authorList>
            <person name="Read B.A."/>
            <person name="Kegel J."/>
            <person name="Klute M.J."/>
            <person name="Kuo A."/>
            <person name="Lefebvre S.C."/>
            <person name="Maumus F."/>
            <person name="Mayer C."/>
            <person name="Miller J."/>
            <person name="Monier A."/>
            <person name="Salamov A."/>
            <person name="Young J."/>
            <person name="Aguilar M."/>
            <person name="Claverie J.M."/>
            <person name="Frickenhaus S."/>
            <person name="Gonzalez K."/>
            <person name="Herman E.K."/>
            <person name="Lin Y.C."/>
            <person name="Napier J."/>
            <person name="Ogata H."/>
            <person name="Sarno A.F."/>
            <person name="Shmutz J."/>
            <person name="Schroeder D."/>
            <person name="de Vargas C."/>
            <person name="Verret F."/>
            <person name="von Dassow P."/>
            <person name="Valentin K."/>
            <person name="Van de Peer Y."/>
            <person name="Wheeler G."/>
            <person name="Dacks J.B."/>
            <person name="Delwiche C.F."/>
            <person name="Dyhrman S.T."/>
            <person name="Glockner G."/>
            <person name="John U."/>
            <person name="Richards T."/>
            <person name="Worden A.Z."/>
            <person name="Zhang X."/>
            <person name="Grigoriev I.V."/>
            <person name="Allen A.E."/>
            <person name="Bidle K."/>
            <person name="Borodovsky M."/>
            <person name="Bowler C."/>
            <person name="Brownlee C."/>
            <person name="Cock J.M."/>
            <person name="Elias M."/>
            <person name="Gladyshev V.N."/>
            <person name="Groth M."/>
            <person name="Guda C."/>
            <person name="Hadaegh A."/>
            <person name="Iglesias-Rodriguez M.D."/>
            <person name="Jenkins J."/>
            <person name="Jones B.M."/>
            <person name="Lawson T."/>
            <person name="Leese F."/>
            <person name="Lindquist E."/>
            <person name="Lobanov A."/>
            <person name="Lomsadze A."/>
            <person name="Malik S.B."/>
            <person name="Marsh M.E."/>
            <person name="Mackinder L."/>
            <person name="Mock T."/>
            <person name="Mueller-Roeber B."/>
            <person name="Pagarete A."/>
            <person name="Parker M."/>
            <person name="Probert I."/>
            <person name="Quesneville H."/>
            <person name="Raines C."/>
            <person name="Rensing S.A."/>
            <person name="Riano-Pachon D.M."/>
            <person name="Richier S."/>
            <person name="Rokitta S."/>
            <person name="Shiraiwa Y."/>
            <person name="Soanes D.M."/>
            <person name="van der Giezen M."/>
            <person name="Wahlund T.M."/>
            <person name="Williams B."/>
            <person name="Wilson W."/>
            <person name="Wolfe G."/>
            <person name="Wurch L.L."/>
        </authorList>
    </citation>
    <scope>NUCLEOTIDE SEQUENCE</scope>
</reference>
<name>A0A0D3KXU2_EMIH1</name>
<accession>A0A0D3KXU2</accession>
<evidence type="ECO:0000256" key="1">
    <source>
        <dbReference type="SAM" id="MobiDB-lite"/>
    </source>
</evidence>
<dbReference type="GeneID" id="17285848"/>
<dbReference type="AlphaFoldDB" id="A0A0D3KXU2"/>